<evidence type="ECO:0000256" key="1">
    <source>
        <dbReference type="SAM" id="Phobius"/>
    </source>
</evidence>
<keyword evidence="3" id="KW-1185">Reference proteome</keyword>
<dbReference type="Proteomes" id="UP000239485">
    <property type="component" value="Unassembled WGS sequence"/>
</dbReference>
<dbReference type="AlphaFoldDB" id="A0A2S6IFX1"/>
<evidence type="ECO:0008006" key="4">
    <source>
        <dbReference type="Google" id="ProtNLM"/>
    </source>
</evidence>
<feature type="transmembrane region" description="Helical" evidence="1">
    <location>
        <begin position="90"/>
        <end position="107"/>
    </location>
</feature>
<keyword evidence="1" id="KW-1133">Transmembrane helix</keyword>
<reference evidence="2 3" key="1">
    <citation type="submission" date="2018-02" db="EMBL/GenBank/DDBJ databases">
        <title>Genomic Encyclopedia of Archaeal and Bacterial Type Strains, Phase II (KMG-II): from individual species to whole genera.</title>
        <authorList>
            <person name="Goeker M."/>
        </authorList>
    </citation>
    <scope>NUCLEOTIDE SEQUENCE [LARGE SCALE GENOMIC DNA]</scope>
    <source>
        <strain evidence="2 3">DSM 22857</strain>
    </source>
</reference>
<feature type="transmembrane region" description="Helical" evidence="1">
    <location>
        <begin position="69"/>
        <end position="85"/>
    </location>
</feature>
<sequence>MALVGPAMDRERRINAARAFHALAPEDRREALALARRGRRHPDERVAVVAWWYAAATLQPTWWNKVPPVVLPAAGIVLVVLAFWWDSWPLALVALLLVLAGGVAWWQRAMSEPLLALGMRPVEDGDRPAGGGAAQA</sequence>
<feature type="transmembrane region" description="Helical" evidence="1">
    <location>
        <begin position="46"/>
        <end position="63"/>
    </location>
</feature>
<dbReference type="EMBL" id="PTJD01000011">
    <property type="protein sequence ID" value="PPK93103.1"/>
    <property type="molecule type" value="Genomic_DNA"/>
</dbReference>
<comment type="caution">
    <text evidence="2">The sequence shown here is derived from an EMBL/GenBank/DDBJ whole genome shotgun (WGS) entry which is preliminary data.</text>
</comment>
<accession>A0A2S6IFX1</accession>
<gene>
    <name evidence="2" type="ORF">CLV92_11119</name>
</gene>
<dbReference type="RefSeq" id="WP_104433941.1">
    <property type="nucleotide sequence ID" value="NZ_PTJD01000011.1"/>
</dbReference>
<keyword evidence="1" id="KW-0472">Membrane</keyword>
<name>A0A2S6IFX1_9ACTN</name>
<organism evidence="2 3">
    <name type="scientific">Kineococcus xinjiangensis</name>
    <dbReference type="NCBI Taxonomy" id="512762"/>
    <lineage>
        <taxon>Bacteria</taxon>
        <taxon>Bacillati</taxon>
        <taxon>Actinomycetota</taxon>
        <taxon>Actinomycetes</taxon>
        <taxon>Kineosporiales</taxon>
        <taxon>Kineosporiaceae</taxon>
        <taxon>Kineococcus</taxon>
    </lineage>
</organism>
<keyword evidence="1" id="KW-0812">Transmembrane</keyword>
<evidence type="ECO:0000313" key="2">
    <source>
        <dbReference type="EMBL" id="PPK93103.1"/>
    </source>
</evidence>
<evidence type="ECO:0000313" key="3">
    <source>
        <dbReference type="Proteomes" id="UP000239485"/>
    </source>
</evidence>
<proteinExistence type="predicted"/>
<protein>
    <recommendedName>
        <fullName evidence="4">DUF3040 family protein</fullName>
    </recommendedName>
</protein>